<feature type="signal peptide" evidence="2">
    <location>
        <begin position="1"/>
        <end position="25"/>
    </location>
</feature>
<evidence type="ECO:0000256" key="1">
    <source>
        <dbReference type="SAM" id="MobiDB-lite"/>
    </source>
</evidence>
<evidence type="ECO:0000313" key="4">
    <source>
        <dbReference type="Proteomes" id="UP000478183"/>
    </source>
</evidence>
<gene>
    <name evidence="3" type="ORF">GL286_20635</name>
</gene>
<protein>
    <recommendedName>
        <fullName evidence="5">PepSY domain-containing protein</fullName>
    </recommendedName>
</protein>
<keyword evidence="4" id="KW-1185">Reference proteome</keyword>
<feature type="chain" id="PRO_5026964496" description="PepSY domain-containing protein" evidence="2">
    <location>
        <begin position="26"/>
        <end position="137"/>
    </location>
</feature>
<name>A0A6L6JD48_9RHOB</name>
<dbReference type="Proteomes" id="UP000478183">
    <property type="component" value="Unassembled WGS sequence"/>
</dbReference>
<comment type="caution">
    <text evidence="3">The sequence shown here is derived from an EMBL/GenBank/DDBJ whole genome shotgun (WGS) entry which is preliminary data.</text>
</comment>
<feature type="compositionally biased region" description="Basic and acidic residues" evidence="1">
    <location>
        <begin position="40"/>
        <end position="54"/>
    </location>
</feature>
<evidence type="ECO:0008006" key="5">
    <source>
        <dbReference type="Google" id="ProtNLM"/>
    </source>
</evidence>
<sequence length="137" mass="14576">MPLNRTLLSVLLIAAQLMTAGLACAQGRGGPGSGPAGGPHADRSPHGGRSDPHNPRGPNKPELSDQDAALMARESREAVPLERIVETLRRSSVGQVIDAALIRRGGTLYYRLTVLEPSGDVRDTYFIARSGQPVELE</sequence>
<feature type="compositionally biased region" description="Gly residues" evidence="1">
    <location>
        <begin position="28"/>
        <end position="37"/>
    </location>
</feature>
<accession>A0A6L6JD48</accession>
<keyword evidence="2" id="KW-0732">Signal</keyword>
<dbReference type="RefSeq" id="WP_155097463.1">
    <property type="nucleotide sequence ID" value="NZ_WMIE01000028.1"/>
</dbReference>
<dbReference type="AlphaFoldDB" id="A0A6L6JD48"/>
<reference evidence="3 4" key="1">
    <citation type="submission" date="2019-11" db="EMBL/GenBank/DDBJ databases">
        <authorList>
            <person name="Dong K."/>
        </authorList>
    </citation>
    <scope>NUCLEOTIDE SEQUENCE [LARGE SCALE GENOMIC DNA]</scope>
    <source>
        <strain evidence="3 4">NBRC 111993</strain>
    </source>
</reference>
<evidence type="ECO:0000256" key="2">
    <source>
        <dbReference type="SAM" id="SignalP"/>
    </source>
</evidence>
<dbReference type="OrthoDB" id="9986923at2"/>
<proteinExistence type="predicted"/>
<evidence type="ECO:0000313" key="3">
    <source>
        <dbReference type="EMBL" id="MTH80113.1"/>
    </source>
</evidence>
<organism evidence="3 4">
    <name type="scientific">Paracoccus aestuariivivens</name>
    <dbReference type="NCBI Taxonomy" id="1820333"/>
    <lineage>
        <taxon>Bacteria</taxon>
        <taxon>Pseudomonadati</taxon>
        <taxon>Pseudomonadota</taxon>
        <taxon>Alphaproteobacteria</taxon>
        <taxon>Rhodobacterales</taxon>
        <taxon>Paracoccaceae</taxon>
        <taxon>Paracoccus</taxon>
    </lineage>
</organism>
<feature type="region of interest" description="Disordered" evidence="1">
    <location>
        <begin position="28"/>
        <end position="66"/>
    </location>
</feature>
<dbReference type="EMBL" id="WMIE01000028">
    <property type="protein sequence ID" value="MTH80113.1"/>
    <property type="molecule type" value="Genomic_DNA"/>
</dbReference>
<dbReference type="PROSITE" id="PS51257">
    <property type="entry name" value="PROKAR_LIPOPROTEIN"/>
    <property type="match status" value="1"/>
</dbReference>